<dbReference type="PANTHER" id="PTHR30146">
    <property type="entry name" value="LACI-RELATED TRANSCRIPTIONAL REPRESSOR"/>
    <property type="match status" value="1"/>
</dbReference>
<dbReference type="RefSeq" id="WP_083039994.1">
    <property type="nucleotide sequence ID" value="NZ_CP020557.1"/>
</dbReference>
<dbReference type="PROSITE" id="PS50932">
    <property type="entry name" value="HTH_LACI_2"/>
    <property type="match status" value="1"/>
</dbReference>
<evidence type="ECO:0000313" key="8">
    <source>
        <dbReference type="Proteomes" id="UP000192727"/>
    </source>
</evidence>
<dbReference type="FunFam" id="1.10.260.40:FF:000002">
    <property type="entry name" value="HTH-type transcriptional repressor PurR"/>
    <property type="match status" value="1"/>
</dbReference>
<evidence type="ECO:0000259" key="6">
    <source>
        <dbReference type="PROSITE" id="PS50932"/>
    </source>
</evidence>
<dbReference type="InterPro" id="IPR010982">
    <property type="entry name" value="Lambda_DNA-bd_dom_sf"/>
</dbReference>
<evidence type="ECO:0000313" key="7">
    <source>
        <dbReference type="EMBL" id="ARF68296.1"/>
    </source>
</evidence>
<feature type="domain" description="HTH lacI-type" evidence="6">
    <location>
        <begin position="2"/>
        <end position="56"/>
    </location>
</feature>
<name>A0A1V0UT63_9BACL</name>
<evidence type="ECO:0000256" key="4">
    <source>
        <dbReference type="ARBA" id="ARBA00023125"/>
    </source>
</evidence>
<dbReference type="AlphaFoldDB" id="A0A1V0UT63"/>
<dbReference type="InterPro" id="IPR028082">
    <property type="entry name" value="Peripla_BP_I"/>
</dbReference>
<dbReference type="GO" id="GO:0003700">
    <property type="term" value="F:DNA-binding transcription factor activity"/>
    <property type="evidence" value="ECO:0007669"/>
    <property type="project" value="TreeGrafter"/>
</dbReference>
<dbReference type="Gene3D" id="3.40.50.2300">
    <property type="match status" value="2"/>
</dbReference>
<reference evidence="7 8" key="1">
    <citation type="submission" date="2017-03" db="EMBL/GenBank/DDBJ databases">
        <title>Paenibacillus larvae genome sequencing.</title>
        <authorList>
            <person name="Dingman D.W."/>
        </authorList>
    </citation>
    <scope>NUCLEOTIDE SEQUENCE [LARGE SCALE GENOMIC DNA]</scope>
    <source>
        <strain evidence="7 8">SAG 10367</strain>
    </source>
</reference>
<sequence length="329" mass="36350">MATIKDVSKLAGVSVATVSRVLNQNGYVHEDTEKKVLNAIKELNYAPNLVARSMTKKTSKTIALIVPDITNPFFNELAKAVENVTYVYGYTTILCNSDDSPDKEKHYVDVLRQKYIDGFILASNTLSAKEVEDLTVPVVTLDRIISDDVPSVTADNRVGARKAVQFLLDQGCRKIAHIRGPEHFTIPDERCQGYLDMVQQLDWFEPGLIVNGLFKMDKAAEAAYQLMESYPDLDGIFAGNDIMAIGALRAAQMYNLTVPGGLEIIGYDGIPISGMVYPELTTIAQPIYDMGLTAARILIKLIESKPLESLHHVFPVYLLERGTTSKSES</sequence>
<keyword evidence="5" id="KW-0804">Transcription</keyword>
<dbReference type="PANTHER" id="PTHR30146:SF95">
    <property type="entry name" value="RIBOSE OPERON REPRESSOR"/>
    <property type="match status" value="1"/>
</dbReference>
<dbReference type="EMBL" id="CP020557">
    <property type="protein sequence ID" value="ARF68296.1"/>
    <property type="molecule type" value="Genomic_DNA"/>
</dbReference>
<organism evidence="7 8">
    <name type="scientific">Paenibacillus larvae subsp. pulvifaciens</name>
    <dbReference type="NCBI Taxonomy" id="1477"/>
    <lineage>
        <taxon>Bacteria</taxon>
        <taxon>Bacillati</taxon>
        <taxon>Bacillota</taxon>
        <taxon>Bacilli</taxon>
        <taxon>Bacillales</taxon>
        <taxon>Paenibacillaceae</taxon>
        <taxon>Paenibacillus</taxon>
    </lineage>
</organism>
<evidence type="ECO:0000256" key="5">
    <source>
        <dbReference type="ARBA" id="ARBA00023163"/>
    </source>
</evidence>
<evidence type="ECO:0000256" key="2">
    <source>
        <dbReference type="ARBA" id="ARBA00022491"/>
    </source>
</evidence>
<dbReference type="InterPro" id="IPR001761">
    <property type="entry name" value="Peripla_BP/Lac1_sug-bd_dom"/>
</dbReference>
<dbReference type="Proteomes" id="UP000192727">
    <property type="component" value="Chromosome"/>
</dbReference>
<protein>
    <recommendedName>
        <fullName evidence="1">Catabolite control protein A</fullName>
    </recommendedName>
</protein>
<dbReference type="Pfam" id="PF00356">
    <property type="entry name" value="LacI"/>
    <property type="match status" value="1"/>
</dbReference>
<dbReference type="SUPFAM" id="SSF53822">
    <property type="entry name" value="Periplasmic binding protein-like I"/>
    <property type="match status" value="1"/>
</dbReference>
<dbReference type="CDD" id="cd06291">
    <property type="entry name" value="PBP1_Qymf-like"/>
    <property type="match status" value="1"/>
</dbReference>
<evidence type="ECO:0000256" key="3">
    <source>
        <dbReference type="ARBA" id="ARBA00023015"/>
    </source>
</evidence>
<gene>
    <name evidence="7" type="ORF">B7C51_11475</name>
</gene>
<proteinExistence type="predicted"/>
<dbReference type="PRINTS" id="PR00036">
    <property type="entry name" value="HTHLACI"/>
</dbReference>
<dbReference type="GO" id="GO:0000976">
    <property type="term" value="F:transcription cis-regulatory region binding"/>
    <property type="evidence" value="ECO:0007669"/>
    <property type="project" value="TreeGrafter"/>
</dbReference>
<dbReference type="InterPro" id="IPR000843">
    <property type="entry name" value="HTH_LacI"/>
</dbReference>
<dbReference type="SMART" id="SM00354">
    <property type="entry name" value="HTH_LACI"/>
    <property type="match status" value="1"/>
</dbReference>
<dbReference type="Pfam" id="PF00532">
    <property type="entry name" value="Peripla_BP_1"/>
    <property type="match status" value="1"/>
</dbReference>
<keyword evidence="4" id="KW-0238">DNA-binding</keyword>
<keyword evidence="3" id="KW-0805">Transcription regulation</keyword>
<dbReference type="Gene3D" id="1.10.260.40">
    <property type="entry name" value="lambda repressor-like DNA-binding domains"/>
    <property type="match status" value="1"/>
</dbReference>
<evidence type="ECO:0000256" key="1">
    <source>
        <dbReference type="ARBA" id="ARBA00019435"/>
    </source>
</evidence>
<keyword evidence="2" id="KW-0678">Repressor</keyword>
<dbReference type="SUPFAM" id="SSF47413">
    <property type="entry name" value="lambda repressor-like DNA-binding domains"/>
    <property type="match status" value="1"/>
</dbReference>
<dbReference type="CDD" id="cd01392">
    <property type="entry name" value="HTH_LacI"/>
    <property type="match status" value="1"/>
</dbReference>
<accession>A0A1V0UT63</accession>